<dbReference type="InParanoid" id="Q4WFM3"/>
<reference evidence="1 2" key="1">
    <citation type="journal article" date="2005" name="Nature">
        <title>Genomic sequence of the pathogenic and allergenic filamentous fungus Aspergillus fumigatus.</title>
        <authorList>
            <person name="Nierman W.C."/>
            <person name="Pain A."/>
            <person name="Anderson M.J."/>
            <person name="Wortman J.R."/>
            <person name="Kim H.S."/>
            <person name="Arroyo J."/>
            <person name="Berriman M."/>
            <person name="Abe K."/>
            <person name="Archer D.B."/>
            <person name="Bermejo C."/>
            <person name="Bennett J."/>
            <person name="Bowyer P."/>
            <person name="Chen D."/>
            <person name="Collins M."/>
            <person name="Coulsen R."/>
            <person name="Davies R."/>
            <person name="Dyer P.S."/>
            <person name="Farman M."/>
            <person name="Fedorova N."/>
            <person name="Fedorova N."/>
            <person name="Feldblyum T.V."/>
            <person name="Fischer R."/>
            <person name="Fosker N."/>
            <person name="Fraser A."/>
            <person name="Garcia J.L."/>
            <person name="Garcia M.J."/>
            <person name="Goble A."/>
            <person name="Goldman G.H."/>
            <person name="Gomi K."/>
            <person name="Griffith-Jones S."/>
            <person name="Gwilliam R."/>
            <person name="Haas B."/>
            <person name="Haas H."/>
            <person name="Harris D."/>
            <person name="Horiuchi H."/>
            <person name="Huang J."/>
            <person name="Humphray S."/>
            <person name="Jimenez J."/>
            <person name="Keller N."/>
            <person name="Khouri H."/>
            <person name="Kitamoto K."/>
            <person name="Kobayashi T."/>
            <person name="Konzack S."/>
            <person name="Kulkarni R."/>
            <person name="Kumagai T."/>
            <person name="Lafon A."/>
            <person name="Latge J.P."/>
            <person name="Li W."/>
            <person name="Lord A."/>
            <person name="Lu C."/>
            <person name="Majoros W.H."/>
            <person name="May G.S."/>
            <person name="Miller B.L."/>
            <person name="Mohamoud Y."/>
            <person name="Molina M."/>
            <person name="Monod M."/>
            <person name="Mouyna I."/>
            <person name="Mulligan S."/>
            <person name="Murphy L."/>
            <person name="O'Neil S."/>
            <person name="Paulsen I."/>
            <person name="Penalva M.A."/>
            <person name="Pertea M."/>
            <person name="Price C."/>
            <person name="Pritchard B.L."/>
            <person name="Quail M.A."/>
            <person name="Rabbinowitsch E."/>
            <person name="Rawlins N."/>
            <person name="Rajandream M.A."/>
            <person name="Reichard U."/>
            <person name="Renauld H."/>
            <person name="Robson G.D."/>
            <person name="Rodriguez de Cordoba S."/>
            <person name="Rodriguez-Pena J.M."/>
            <person name="Ronning C.M."/>
            <person name="Rutter S."/>
            <person name="Salzberg S.L."/>
            <person name="Sanchez M."/>
            <person name="Sanchez-Ferrero J.C."/>
            <person name="Saunders D."/>
            <person name="Seeger K."/>
            <person name="Squares R."/>
            <person name="Squares S."/>
            <person name="Takeuchi M."/>
            <person name="Tekaia F."/>
            <person name="Turner G."/>
            <person name="Vazquez de Aldana C.R."/>
            <person name="Weidman J."/>
            <person name="White O."/>
            <person name="Woodward J."/>
            <person name="Yu J.H."/>
            <person name="Fraser C."/>
            <person name="Galagan J.E."/>
            <person name="Asai K."/>
            <person name="Machida M."/>
            <person name="Hall N."/>
            <person name="Barrell B."/>
            <person name="Denning D.W."/>
        </authorList>
    </citation>
    <scope>NUCLEOTIDE SEQUENCE [LARGE SCALE GENOMIC DNA]</scope>
    <source>
        <strain evidence="1 2">Af293</strain>
    </source>
</reference>
<protein>
    <submittedName>
        <fullName evidence="1">TPR domain protein</fullName>
    </submittedName>
</protein>
<dbReference type="RefSeq" id="XP_748492.1">
    <property type="nucleotide sequence ID" value="XM_743399.1"/>
</dbReference>
<dbReference type="SMART" id="SM00028">
    <property type="entry name" value="TPR"/>
    <property type="match status" value="3"/>
</dbReference>
<comment type="caution">
    <text evidence="1">The sequence shown here is derived from an EMBL/GenBank/DDBJ whole genome shotgun (WGS) entry which is preliminary data.</text>
</comment>
<dbReference type="OMA" id="MAMIANA"/>
<sequence length="437" mass="48815">MFAAANQEDSLKDLSRAAESFWEREHLVQAEETARRALDGQKQLLGDGHRETLTTATTLAGILKQQDRDDEAAIFYENILQTADEVLGGEDLVTLRVLNDFGLLLQKQRKYDAARRMHEQAVRAYVAHYGEEHSSSISSMTNLARVMKAQRDYEEAEDLFRHGLALREELLGVTHPETMDSAESLVRETAGRQLALMGGNSPDLLQCMSSFAILMLDHGRTDATVEIAKRAVETRKHWKDKHSLDTVDPNTLTSLNNLAGVLQSCGHHYSAEEIHREVLEGSRLVLGPDHPNTLSTCSNLAQVLEKRGAFAEADDLKRQAYQGRVRVLGPEHSRTIASMADLVDVLVWQEKCGEATELNISLVDVKRKVLGADDPSTLWSMCTLGMLYERQGDLRAARDTFDTAFAAAKTVCPPDHSVRRSCEAGWYRLKDVEDTRD</sequence>
<dbReference type="Proteomes" id="UP000002530">
    <property type="component" value="Unassembled WGS sequence"/>
</dbReference>
<evidence type="ECO:0000313" key="2">
    <source>
        <dbReference type="Proteomes" id="UP000002530"/>
    </source>
</evidence>
<dbReference type="AlphaFoldDB" id="Q4WFM3"/>
<proteinExistence type="predicted"/>
<dbReference type="KEGG" id="afm:AFUA_3G01710"/>
<dbReference type="OrthoDB" id="1658288at2759"/>
<name>Q4WFM3_ASPFU</name>
<dbReference type="InterPro" id="IPR053137">
    <property type="entry name" value="NLR-like"/>
</dbReference>
<dbReference type="HOGENOM" id="CLU_000288_125_15_1"/>
<dbReference type="InterPro" id="IPR011990">
    <property type="entry name" value="TPR-like_helical_dom_sf"/>
</dbReference>
<dbReference type="PANTHER" id="PTHR46082">
    <property type="entry name" value="ATP/GTP-BINDING PROTEIN-RELATED"/>
    <property type="match status" value="1"/>
</dbReference>
<dbReference type="Gene3D" id="1.25.40.10">
    <property type="entry name" value="Tetratricopeptide repeat domain"/>
    <property type="match status" value="2"/>
</dbReference>
<dbReference type="STRING" id="330879.Q4WFM3"/>
<organism evidence="1 2">
    <name type="scientific">Aspergillus fumigatus (strain ATCC MYA-4609 / CBS 101355 / FGSC A1100 / Af293)</name>
    <name type="common">Neosartorya fumigata</name>
    <dbReference type="NCBI Taxonomy" id="330879"/>
    <lineage>
        <taxon>Eukaryota</taxon>
        <taxon>Fungi</taxon>
        <taxon>Dikarya</taxon>
        <taxon>Ascomycota</taxon>
        <taxon>Pezizomycotina</taxon>
        <taxon>Eurotiomycetes</taxon>
        <taxon>Eurotiomycetidae</taxon>
        <taxon>Eurotiales</taxon>
        <taxon>Aspergillaceae</taxon>
        <taxon>Aspergillus</taxon>
        <taxon>Aspergillus subgen. Fumigati</taxon>
    </lineage>
</organism>
<dbReference type="SUPFAM" id="SSF48452">
    <property type="entry name" value="TPR-like"/>
    <property type="match status" value="1"/>
</dbReference>
<evidence type="ECO:0000313" key="1">
    <source>
        <dbReference type="EMBL" id="EAL86454.1"/>
    </source>
</evidence>
<dbReference type="VEuPathDB" id="FungiDB:Afu3g01710"/>
<keyword evidence="2" id="KW-1185">Reference proteome</keyword>
<dbReference type="GeneID" id="3506074"/>
<dbReference type="Pfam" id="PF13424">
    <property type="entry name" value="TPR_12"/>
    <property type="match status" value="3"/>
</dbReference>
<accession>Q4WFM3</accession>
<dbReference type="PANTHER" id="PTHR46082:SF6">
    <property type="entry name" value="AAA+ ATPASE DOMAIN-CONTAINING PROTEIN-RELATED"/>
    <property type="match status" value="1"/>
</dbReference>
<gene>
    <name evidence="1" type="ORF">AFUA_3G01710</name>
</gene>
<dbReference type="InterPro" id="IPR019734">
    <property type="entry name" value="TPR_rpt"/>
</dbReference>
<dbReference type="eggNOG" id="KOG1840">
    <property type="taxonomic scope" value="Eukaryota"/>
</dbReference>
<dbReference type="EMBL" id="AAHF01000010">
    <property type="protein sequence ID" value="EAL86454.1"/>
    <property type="molecule type" value="Genomic_DNA"/>
</dbReference>